<feature type="transmembrane region" description="Helical" evidence="1">
    <location>
        <begin position="47"/>
        <end position="69"/>
    </location>
</feature>
<gene>
    <name evidence="2" type="ORF">F7018_01775</name>
</gene>
<dbReference type="AlphaFoldDB" id="A0A7J5ASL8"/>
<proteinExistence type="predicted"/>
<evidence type="ECO:0000313" key="2">
    <source>
        <dbReference type="EMBL" id="KAB1160627.1"/>
    </source>
</evidence>
<dbReference type="EMBL" id="WAAU01000003">
    <property type="protein sequence ID" value="KAB1160627.1"/>
    <property type="molecule type" value="Genomic_DNA"/>
</dbReference>
<keyword evidence="1" id="KW-1133">Transmembrane helix</keyword>
<protein>
    <submittedName>
        <fullName evidence="2">Uncharacterized protein</fullName>
    </submittedName>
</protein>
<dbReference type="Proteomes" id="UP000467305">
    <property type="component" value="Unassembled WGS sequence"/>
</dbReference>
<dbReference type="OrthoDB" id="711014at2"/>
<dbReference type="RefSeq" id="WP_150898256.1">
    <property type="nucleotide sequence ID" value="NZ_WAAU01000003.1"/>
</dbReference>
<comment type="caution">
    <text evidence="2">The sequence shown here is derived from an EMBL/GenBank/DDBJ whole genome shotgun (WGS) entry which is preliminary data.</text>
</comment>
<feature type="transmembrane region" description="Helical" evidence="1">
    <location>
        <begin position="76"/>
        <end position="93"/>
    </location>
</feature>
<feature type="transmembrane region" description="Helical" evidence="1">
    <location>
        <begin position="21"/>
        <end position="41"/>
    </location>
</feature>
<keyword evidence="1" id="KW-0472">Membrane</keyword>
<organism evidence="2 3">
    <name type="scientific">Tenacibaculum aiptasiae</name>
    <dbReference type="NCBI Taxonomy" id="426481"/>
    <lineage>
        <taxon>Bacteria</taxon>
        <taxon>Pseudomonadati</taxon>
        <taxon>Bacteroidota</taxon>
        <taxon>Flavobacteriia</taxon>
        <taxon>Flavobacteriales</taxon>
        <taxon>Flavobacteriaceae</taxon>
        <taxon>Tenacibaculum</taxon>
    </lineage>
</organism>
<keyword evidence="3" id="KW-1185">Reference proteome</keyword>
<reference evidence="2 3" key="1">
    <citation type="submission" date="2019-09" db="EMBL/GenBank/DDBJ databases">
        <authorList>
            <person name="Cao W.R."/>
        </authorList>
    </citation>
    <scope>NUCLEOTIDE SEQUENCE [LARGE SCALE GENOMIC DNA]</scope>
    <source>
        <strain evidence="3">a4</strain>
    </source>
</reference>
<keyword evidence="1" id="KW-0812">Transmembrane</keyword>
<sequence>MPANPKHLTSSPWQQFAKISSGILGGYIVTALFHMCLALWLPNSREVLITSIYTHFIIWCVLLIVPFLFKNGWKAWGLYLLISIVLYVIYYYGNQQNPFV</sequence>
<evidence type="ECO:0000256" key="1">
    <source>
        <dbReference type="SAM" id="Phobius"/>
    </source>
</evidence>
<accession>A0A7J5ASL8</accession>
<name>A0A7J5ASL8_9FLAO</name>
<evidence type="ECO:0000313" key="3">
    <source>
        <dbReference type="Proteomes" id="UP000467305"/>
    </source>
</evidence>